<keyword evidence="3" id="KW-1185">Reference proteome</keyword>
<dbReference type="PROSITE" id="PS51257">
    <property type="entry name" value="PROKAR_LIPOPROTEIN"/>
    <property type="match status" value="1"/>
</dbReference>
<name>E0S0P6_BUTPB</name>
<dbReference type="SUPFAM" id="SSF55166">
    <property type="entry name" value="Hedgehog/DD-peptidase"/>
    <property type="match status" value="1"/>
</dbReference>
<dbReference type="CDD" id="cd14845">
    <property type="entry name" value="L-Ala-D-Glu_peptidase_like"/>
    <property type="match status" value="1"/>
</dbReference>
<reference evidence="2 3" key="1">
    <citation type="journal article" date="2010" name="PLoS ONE">
        <title>The glycobiome of the rumen bacterium Butyrivibrio proteoclasticus B316(T) highlights adaptation to a polysaccharide-rich environment.</title>
        <authorList>
            <person name="Kelly W.J."/>
            <person name="Leahy S.C."/>
            <person name="Altermann E."/>
            <person name="Yeoman C.J."/>
            <person name="Dunne J.C."/>
            <person name="Kong Z."/>
            <person name="Pacheco D.M."/>
            <person name="Li D."/>
            <person name="Noel S.J."/>
            <person name="Moon C.D."/>
            <person name="Cookson A.L."/>
            <person name="Attwood G.T."/>
        </authorList>
    </citation>
    <scope>NUCLEOTIDE SEQUENCE [LARGE SCALE GENOMIC DNA]</scope>
    <source>
        <strain evidence="3">ATCC 51982 / DSM 14932 / B316</strain>
    </source>
</reference>
<dbReference type="InterPro" id="IPR039561">
    <property type="entry name" value="Peptidase_M15C"/>
</dbReference>
<proteinExistence type="predicted"/>
<dbReference type="AlphaFoldDB" id="E0S0P6"/>
<dbReference type="RefSeq" id="WP_013280028.1">
    <property type="nucleotide sequence ID" value="NC_014387.1"/>
</dbReference>
<feature type="domain" description="Peptidase M15C" evidence="1">
    <location>
        <begin position="212"/>
        <end position="296"/>
    </location>
</feature>
<protein>
    <recommendedName>
        <fullName evidence="1">Peptidase M15C domain-containing protein</fullName>
    </recommendedName>
</protein>
<dbReference type="InterPro" id="IPR009045">
    <property type="entry name" value="Zn_M74/Hedgehog-like"/>
</dbReference>
<dbReference type="Gene3D" id="3.30.1380.10">
    <property type="match status" value="1"/>
</dbReference>
<dbReference type="Proteomes" id="UP000001299">
    <property type="component" value="Chromosome 1"/>
</dbReference>
<sequence>MNNKYTKDFVLLGAIIIGCSIAARFMAKGETLAEYNESRSVVSDASSTSVSVTADAFDASSSTSASITAGAADTSSSDSASVNSDSSVSFYTSESNYASDIVTYADGFSYGSLPLNIIDKITGVSYVENDNISIDDLRYCSLLYNDFEGNTQHGELICNKSIAQDIVEIFYELYSSGYQIESVKLIDEYNGDDTASMEANNTSCFNYRVVDGTKKLSKHAYGLAIDLNPFYNPYITYNKDGTTNVSPEGSRIYEDRSSAFPYKIDENDLACKLFKAHGFRWGGDWNSVKDYQHFEKK</sequence>
<dbReference type="eggNOG" id="COG2843">
    <property type="taxonomic scope" value="Bacteria"/>
</dbReference>
<gene>
    <name evidence="2" type="ordered locus">bpr_I0625</name>
</gene>
<dbReference type="EMBL" id="CP001810">
    <property type="protein sequence ID" value="ADL33371.1"/>
    <property type="molecule type" value="Genomic_DNA"/>
</dbReference>
<evidence type="ECO:0000259" key="1">
    <source>
        <dbReference type="Pfam" id="PF13539"/>
    </source>
</evidence>
<dbReference type="GO" id="GO:0008233">
    <property type="term" value="F:peptidase activity"/>
    <property type="evidence" value="ECO:0007669"/>
    <property type="project" value="InterPro"/>
</dbReference>
<dbReference type="HOGENOM" id="CLU_066235_1_0_9"/>
<dbReference type="STRING" id="515622.bpr_I0625"/>
<organism evidence="2 3">
    <name type="scientific">Butyrivibrio proteoclasticus (strain ATCC 51982 / DSM 14932 / B316)</name>
    <name type="common">Clostridium proteoclasticum</name>
    <dbReference type="NCBI Taxonomy" id="515622"/>
    <lineage>
        <taxon>Bacteria</taxon>
        <taxon>Bacillati</taxon>
        <taxon>Bacillota</taxon>
        <taxon>Clostridia</taxon>
        <taxon>Lachnospirales</taxon>
        <taxon>Lachnospiraceae</taxon>
        <taxon>Butyrivibrio</taxon>
    </lineage>
</organism>
<evidence type="ECO:0000313" key="2">
    <source>
        <dbReference type="EMBL" id="ADL33371.1"/>
    </source>
</evidence>
<evidence type="ECO:0000313" key="3">
    <source>
        <dbReference type="Proteomes" id="UP000001299"/>
    </source>
</evidence>
<accession>E0S0P6</accession>
<dbReference type="KEGG" id="bpb:bpr_I0625"/>
<dbReference type="Pfam" id="PF13539">
    <property type="entry name" value="Peptidase_M15_4"/>
    <property type="match status" value="1"/>
</dbReference>